<accession>A0A6A6S762</accession>
<protein>
    <recommendedName>
        <fullName evidence="1">RNA ligase domain-containing protein</fullName>
    </recommendedName>
</protein>
<dbReference type="Pfam" id="PF09414">
    <property type="entry name" value="RNA_ligase"/>
    <property type="match status" value="1"/>
</dbReference>
<dbReference type="SUPFAM" id="SSF56091">
    <property type="entry name" value="DNA ligase/mRNA capping enzyme, catalytic domain"/>
    <property type="match status" value="1"/>
</dbReference>
<dbReference type="InterPro" id="IPR021122">
    <property type="entry name" value="RNA_ligase_dom_REL/Rnl2"/>
</dbReference>
<sequence>MDTPLADTTLYPKITNHISEIVQALTWQLRDPENPEAEVKLNPIAIVGTVKLHGTHADILVGGDNKIILQSRNKTNLRVTADNYDFAKSMQSLDPTIIQLRDSFRERWKVLNPDETLDDSLPMTIAGEWIGEKIQKGVAIAKLSKRLVIISIKINGKWVADSDYKDIEAPDHGIYNISRAGIYHSILYAEDLQRTVNELELLADKVATQCPFAKSFGITGEGEGLVWKLVPYISDAQLWFKTKGGRFKPTFTPAPKKLSADQEEKRAFAATVAKLWCSELRLEQGWDYLREMNIPRSMQGIGPFLKWIQDDIFKEERGYIQEHEVAEGMLRIEIGKVAKPWFLERAKRGDE</sequence>
<dbReference type="OrthoDB" id="10005335at2759"/>
<keyword evidence="3" id="KW-1185">Reference proteome</keyword>
<proteinExistence type="predicted"/>
<organism evidence="2 3">
    <name type="scientific">Massarina eburnea CBS 473.64</name>
    <dbReference type="NCBI Taxonomy" id="1395130"/>
    <lineage>
        <taxon>Eukaryota</taxon>
        <taxon>Fungi</taxon>
        <taxon>Dikarya</taxon>
        <taxon>Ascomycota</taxon>
        <taxon>Pezizomycotina</taxon>
        <taxon>Dothideomycetes</taxon>
        <taxon>Pleosporomycetidae</taxon>
        <taxon>Pleosporales</taxon>
        <taxon>Massarineae</taxon>
        <taxon>Massarinaceae</taxon>
        <taxon>Massarina</taxon>
    </lineage>
</organism>
<reference evidence="2" key="1">
    <citation type="journal article" date="2020" name="Stud. Mycol.">
        <title>101 Dothideomycetes genomes: a test case for predicting lifestyles and emergence of pathogens.</title>
        <authorList>
            <person name="Haridas S."/>
            <person name="Albert R."/>
            <person name="Binder M."/>
            <person name="Bloem J."/>
            <person name="Labutti K."/>
            <person name="Salamov A."/>
            <person name="Andreopoulos B."/>
            <person name="Baker S."/>
            <person name="Barry K."/>
            <person name="Bills G."/>
            <person name="Bluhm B."/>
            <person name="Cannon C."/>
            <person name="Castanera R."/>
            <person name="Culley D."/>
            <person name="Daum C."/>
            <person name="Ezra D."/>
            <person name="Gonzalez J."/>
            <person name="Henrissat B."/>
            <person name="Kuo A."/>
            <person name="Liang C."/>
            <person name="Lipzen A."/>
            <person name="Lutzoni F."/>
            <person name="Magnuson J."/>
            <person name="Mondo S."/>
            <person name="Nolan M."/>
            <person name="Ohm R."/>
            <person name="Pangilinan J."/>
            <person name="Park H.-J."/>
            <person name="Ramirez L."/>
            <person name="Alfaro M."/>
            <person name="Sun H."/>
            <person name="Tritt A."/>
            <person name="Yoshinaga Y."/>
            <person name="Zwiers L.-H."/>
            <person name="Turgeon B."/>
            <person name="Goodwin S."/>
            <person name="Spatafora J."/>
            <person name="Crous P."/>
            <person name="Grigoriev I."/>
        </authorList>
    </citation>
    <scope>NUCLEOTIDE SEQUENCE</scope>
    <source>
        <strain evidence="2">CBS 473.64</strain>
    </source>
</reference>
<evidence type="ECO:0000259" key="1">
    <source>
        <dbReference type="Pfam" id="PF09414"/>
    </source>
</evidence>
<gene>
    <name evidence="2" type="ORF">P280DRAFT_444768</name>
</gene>
<feature type="domain" description="RNA ligase" evidence="1">
    <location>
        <begin position="46"/>
        <end position="242"/>
    </location>
</feature>
<dbReference type="AlphaFoldDB" id="A0A6A6S762"/>
<evidence type="ECO:0000313" key="3">
    <source>
        <dbReference type="Proteomes" id="UP000799753"/>
    </source>
</evidence>
<evidence type="ECO:0000313" key="2">
    <source>
        <dbReference type="EMBL" id="KAF2643706.1"/>
    </source>
</evidence>
<dbReference type="EMBL" id="MU006779">
    <property type="protein sequence ID" value="KAF2643706.1"/>
    <property type="molecule type" value="Genomic_DNA"/>
</dbReference>
<dbReference type="Proteomes" id="UP000799753">
    <property type="component" value="Unassembled WGS sequence"/>
</dbReference>
<name>A0A6A6S762_9PLEO</name>